<keyword evidence="3" id="KW-0804">Transcription</keyword>
<dbReference type="InterPro" id="IPR003313">
    <property type="entry name" value="AraC-bd"/>
</dbReference>
<evidence type="ECO:0000259" key="4">
    <source>
        <dbReference type="PROSITE" id="PS01124"/>
    </source>
</evidence>
<keyword evidence="6" id="KW-1185">Reference proteome</keyword>
<dbReference type="GO" id="GO:0043565">
    <property type="term" value="F:sequence-specific DNA binding"/>
    <property type="evidence" value="ECO:0007669"/>
    <property type="project" value="InterPro"/>
</dbReference>
<dbReference type="RefSeq" id="WP_073625232.1">
    <property type="nucleotide sequence ID" value="NZ_FRXO01000001.1"/>
</dbReference>
<dbReference type="SUPFAM" id="SSF51215">
    <property type="entry name" value="Regulatory protein AraC"/>
    <property type="match status" value="1"/>
</dbReference>
<evidence type="ECO:0000256" key="1">
    <source>
        <dbReference type="ARBA" id="ARBA00023015"/>
    </source>
</evidence>
<dbReference type="InterPro" id="IPR018060">
    <property type="entry name" value="HTH_AraC"/>
</dbReference>
<dbReference type="PROSITE" id="PS01124">
    <property type="entry name" value="HTH_ARAC_FAMILY_2"/>
    <property type="match status" value="1"/>
</dbReference>
<sequence length="302" mass="32665">MANAGRNTAPQTQSSALARTPLDAHERARFFVSERHHGLECLTATFRTHVYAPHTHDTYVVGIIEAGCETFRVNGTQLYAGPGDVCVVPPEVVHDGEPYGVSGYAYRMTYPSLGLMQAVAEDATEGRSREPPVFSGILMHDPALAAEIARAHRAADAGAPALETDQRLHVAFVKLFARHGRDGAVRGRLDRDPPAERGPVARALAFLDAHFAEDIDLARLAGVAGIPRTRLIRAMARETGLTPHAWLTDRRVRAARRMLLDGTPPAEAALTCGFCDQSHLNRAFKARVGVAPGSFRAAARAR</sequence>
<dbReference type="GO" id="GO:0003700">
    <property type="term" value="F:DNA-binding transcription factor activity"/>
    <property type="evidence" value="ECO:0007669"/>
    <property type="project" value="InterPro"/>
</dbReference>
<gene>
    <name evidence="5" type="ORF">SAMN02745172_00050</name>
</gene>
<dbReference type="InterPro" id="IPR009057">
    <property type="entry name" value="Homeodomain-like_sf"/>
</dbReference>
<dbReference type="Gene3D" id="2.60.120.10">
    <property type="entry name" value="Jelly Rolls"/>
    <property type="match status" value="1"/>
</dbReference>
<dbReference type="OrthoDB" id="110167at2"/>
<name>A0A1M7Z465_9HYPH</name>
<dbReference type="SMART" id="SM00342">
    <property type="entry name" value="HTH_ARAC"/>
    <property type="match status" value="1"/>
</dbReference>
<proteinExistence type="predicted"/>
<evidence type="ECO:0000256" key="2">
    <source>
        <dbReference type="ARBA" id="ARBA00023125"/>
    </source>
</evidence>
<dbReference type="STRING" id="1123029.SAMN02745172_00050"/>
<dbReference type="Gene3D" id="1.10.10.60">
    <property type="entry name" value="Homeodomain-like"/>
    <property type="match status" value="1"/>
</dbReference>
<protein>
    <submittedName>
        <fullName evidence="5">AraC-type DNA-binding protein</fullName>
    </submittedName>
</protein>
<keyword evidence="1" id="KW-0805">Transcription regulation</keyword>
<evidence type="ECO:0000313" key="6">
    <source>
        <dbReference type="Proteomes" id="UP000186406"/>
    </source>
</evidence>
<evidence type="ECO:0000256" key="3">
    <source>
        <dbReference type="ARBA" id="ARBA00023163"/>
    </source>
</evidence>
<dbReference type="EMBL" id="FRXO01000001">
    <property type="protein sequence ID" value="SHO59747.1"/>
    <property type="molecule type" value="Genomic_DNA"/>
</dbReference>
<dbReference type="InterPro" id="IPR037923">
    <property type="entry name" value="HTH-like"/>
</dbReference>
<evidence type="ECO:0000313" key="5">
    <source>
        <dbReference type="EMBL" id="SHO59747.1"/>
    </source>
</evidence>
<feature type="domain" description="HTH araC/xylS-type" evidence="4">
    <location>
        <begin position="201"/>
        <end position="298"/>
    </location>
</feature>
<dbReference type="InterPro" id="IPR014710">
    <property type="entry name" value="RmlC-like_jellyroll"/>
</dbReference>
<dbReference type="PANTHER" id="PTHR46796:SF2">
    <property type="entry name" value="TRANSCRIPTIONAL REGULATORY PROTEIN"/>
    <property type="match status" value="1"/>
</dbReference>
<dbReference type="Pfam" id="PF12833">
    <property type="entry name" value="HTH_18"/>
    <property type="match status" value="1"/>
</dbReference>
<accession>A0A1M7Z465</accession>
<dbReference type="Proteomes" id="UP000186406">
    <property type="component" value="Unassembled WGS sequence"/>
</dbReference>
<dbReference type="PANTHER" id="PTHR46796">
    <property type="entry name" value="HTH-TYPE TRANSCRIPTIONAL ACTIVATOR RHAS-RELATED"/>
    <property type="match status" value="1"/>
</dbReference>
<dbReference type="InterPro" id="IPR050204">
    <property type="entry name" value="AraC_XylS_family_regulators"/>
</dbReference>
<dbReference type="AlphaFoldDB" id="A0A1M7Z465"/>
<dbReference type="Pfam" id="PF02311">
    <property type="entry name" value="AraC_binding"/>
    <property type="match status" value="1"/>
</dbReference>
<dbReference type="SUPFAM" id="SSF46689">
    <property type="entry name" value="Homeodomain-like"/>
    <property type="match status" value="2"/>
</dbReference>
<reference evidence="5 6" key="1">
    <citation type="submission" date="2016-12" db="EMBL/GenBank/DDBJ databases">
        <authorList>
            <person name="Song W.-J."/>
            <person name="Kurnit D.M."/>
        </authorList>
    </citation>
    <scope>NUCLEOTIDE SEQUENCE [LARGE SCALE GENOMIC DNA]</scope>
    <source>
        <strain evidence="5 6">DSM 19599</strain>
    </source>
</reference>
<organism evidence="5 6">
    <name type="scientific">Pseudoxanthobacter soli DSM 19599</name>
    <dbReference type="NCBI Taxonomy" id="1123029"/>
    <lineage>
        <taxon>Bacteria</taxon>
        <taxon>Pseudomonadati</taxon>
        <taxon>Pseudomonadota</taxon>
        <taxon>Alphaproteobacteria</taxon>
        <taxon>Hyphomicrobiales</taxon>
        <taxon>Segnochrobactraceae</taxon>
        <taxon>Pseudoxanthobacter</taxon>
    </lineage>
</organism>
<keyword evidence="2 5" id="KW-0238">DNA-binding</keyword>